<dbReference type="PANTHER" id="PTHR10117">
    <property type="entry name" value="TRANSIENT RECEPTOR POTENTIAL CHANNEL"/>
    <property type="match status" value="1"/>
</dbReference>
<dbReference type="PANTHER" id="PTHR10117:SF50">
    <property type="entry name" value="ANK_REP_REGION DOMAIN-CONTAINING PROTEIN"/>
    <property type="match status" value="1"/>
</dbReference>
<dbReference type="GO" id="GO:0007338">
    <property type="term" value="P:single fertilization"/>
    <property type="evidence" value="ECO:0007669"/>
    <property type="project" value="TreeGrafter"/>
</dbReference>
<evidence type="ECO:0000313" key="8">
    <source>
        <dbReference type="WBParaSite" id="BXY_0078700.1"/>
    </source>
</evidence>
<proteinExistence type="predicted"/>
<evidence type="ECO:0000256" key="5">
    <source>
        <dbReference type="SAM" id="MobiDB-lite"/>
    </source>
</evidence>
<name>A0A1I7RJA5_BURXY</name>
<evidence type="ECO:0000256" key="2">
    <source>
        <dbReference type="ARBA" id="ARBA00022737"/>
    </source>
</evidence>
<feature type="compositionally biased region" description="Low complexity" evidence="5">
    <location>
        <begin position="438"/>
        <end position="460"/>
    </location>
</feature>
<dbReference type="eggNOG" id="KOG3609">
    <property type="taxonomic scope" value="Eukaryota"/>
</dbReference>
<organism evidence="7 8">
    <name type="scientific">Bursaphelenchus xylophilus</name>
    <name type="common">Pinewood nematode worm</name>
    <name type="synonym">Aphelenchoides xylophilus</name>
    <dbReference type="NCBI Taxonomy" id="6326"/>
    <lineage>
        <taxon>Eukaryota</taxon>
        <taxon>Metazoa</taxon>
        <taxon>Ecdysozoa</taxon>
        <taxon>Nematoda</taxon>
        <taxon>Chromadorea</taxon>
        <taxon>Rhabditida</taxon>
        <taxon>Tylenchina</taxon>
        <taxon>Tylenchomorpha</taxon>
        <taxon>Aphelenchoidea</taxon>
        <taxon>Aphelenchoididae</taxon>
        <taxon>Bursaphelenchus</taxon>
    </lineage>
</organism>
<dbReference type="InterPro" id="IPR013555">
    <property type="entry name" value="TRP_dom"/>
</dbReference>
<reference evidence="8" key="1">
    <citation type="submission" date="2016-11" db="UniProtKB">
        <authorList>
            <consortium name="WormBaseParasite"/>
        </authorList>
    </citation>
    <scope>IDENTIFICATION</scope>
</reference>
<evidence type="ECO:0000256" key="4">
    <source>
        <dbReference type="ARBA" id="ARBA00023303"/>
    </source>
</evidence>
<keyword evidence="4" id="KW-0407">Ion channel</keyword>
<feature type="compositionally biased region" description="Low complexity" evidence="5">
    <location>
        <begin position="492"/>
        <end position="505"/>
    </location>
</feature>
<keyword evidence="1" id="KW-0813">Transport</keyword>
<evidence type="ECO:0000256" key="1">
    <source>
        <dbReference type="ARBA" id="ARBA00022448"/>
    </source>
</evidence>
<dbReference type="WBParaSite" id="BXY_0078700.1">
    <property type="protein sequence ID" value="BXY_0078700.1"/>
    <property type="gene ID" value="BXY_0078700"/>
</dbReference>
<keyword evidence="3" id="KW-0406">Ion transport</keyword>
<feature type="domain" description="Transient receptor ion channel" evidence="6">
    <location>
        <begin position="173"/>
        <end position="233"/>
    </location>
</feature>
<dbReference type="Pfam" id="PF08344">
    <property type="entry name" value="TRP_2"/>
    <property type="match status" value="1"/>
</dbReference>
<feature type="compositionally biased region" description="Low complexity" evidence="5">
    <location>
        <begin position="467"/>
        <end position="484"/>
    </location>
</feature>
<feature type="region of interest" description="Disordered" evidence="5">
    <location>
        <begin position="405"/>
        <end position="518"/>
    </location>
</feature>
<dbReference type="InterPro" id="IPR002153">
    <property type="entry name" value="TRPC_channel"/>
</dbReference>
<dbReference type="GO" id="GO:0051480">
    <property type="term" value="P:regulation of cytosolic calcium ion concentration"/>
    <property type="evidence" value="ECO:0007669"/>
    <property type="project" value="TreeGrafter"/>
</dbReference>
<dbReference type="Proteomes" id="UP000095284">
    <property type="component" value="Unplaced"/>
</dbReference>
<evidence type="ECO:0000259" key="6">
    <source>
        <dbReference type="SMART" id="SM01420"/>
    </source>
</evidence>
<protein>
    <submittedName>
        <fullName evidence="8">TRP_2 domain-containing protein</fullName>
    </submittedName>
</protein>
<evidence type="ECO:0000313" key="7">
    <source>
        <dbReference type="Proteomes" id="UP000095284"/>
    </source>
</evidence>
<dbReference type="AlphaFoldDB" id="A0A1I7RJA5"/>
<dbReference type="SMART" id="SM01420">
    <property type="entry name" value="TRP_2"/>
    <property type="match status" value="1"/>
</dbReference>
<evidence type="ECO:0000256" key="3">
    <source>
        <dbReference type="ARBA" id="ARBA00023065"/>
    </source>
</evidence>
<dbReference type="GO" id="GO:0015279">
    <property type="term" value="F:store-operated calcium channel activity"/>
    <property type="evidence" value="ECO:0007669"/>
    <property type="project" value="TreeGrafter"/>
</dbReference>
<dbReference type="GO" id="GO:0005886">
    <property type="term" value="C:plasma membrane"/>
    <property type="evidence" value="ECO:0007669"/>
    <property type="project" value="TreeGrafter"/>
</dbReference>
<sequence length="518" mass="58537">MIGAGDAAARVLSGIRHICVKPEALLEVKAEGCEAIYQWHMSDEVVLAMRVFCNAVQERNVDKVQRFISGLMAAEEEDSKPQIMAEKLCTGEVEKFKEVLLIAILSGSRPLTEFVLQLFVNCPSAEHTGCINSTIFPPHLTPLMVACLSNNFALVECLLLRGHYVELPHRHDCACFECKHHNAAGRMDVKRLDLFRVVCSEAFLWLATDDPLLSAMHLIEDLRLSLGFNNEHKEVYAELLNRVNTYTVAISQHCWSFEEMEVILSQKRGSRAIYCDEHYPRALLAIEKQMKPENEEPEWKYTRSYIYSEYWHTHTTLPPPFNIIVLGIELCNYWAKMFRDQLDLEAEAEVEQQNNRAYQRLLVVIFRRYVASQRFHFINSSVMDKSPNIQMPANKINFLNHVLHNPKEAPSSHQGRPKEPRETTRTPGTPSEQPPQQQPAAGNTQQQPATGNPPQQQQPAANPPQQQPAAGNPPQQQPAASNPPQQRPVAANTPQQPTTRNPQQQSAANQPRKPAAGK</sequence>
<keyword evidence="2" id="KW-0677">Repeat</keyword>
<accession>A0A1I7RJA5</accession>
<dbReference type="GO" id="GO:0070679">
    <property type="term" value="F:inositol 1,4,5 trisphosphate binding"/>
    <property type="evidence" value="ECO:0007669"/>
    <property type="project" value="TreeGrafter"/>
</dbReference>
<dbReference type="GO" id="GO:0034703">
    <property type="term" value="C:cation channel complex"/>
    <property type="evidence" value="ECO:0007669"/>
    <property type="project" value="TreeGrafter"/>
</dbReference>